<dbReference type="GO" id="GO:0008080">
    <property type="term" value="F:N-acetyltransferase activity"/>
    <property type="evidence" value="ECO:0007669"/>
    <property type="project" value="TreeGrafter"/>
</dbReference>
<dbReference type="Pfam" id="PF00583">
    <property type="entry name" value="Acetyltransf_1"/>
    <property type="match status" value="1"/>
</dbReference>
<organism evidence="4 5">
    <name type="scientific">Limoniibacter endophyticus</name>
    <dbReference type="NCBI Taxonomy" id="1565040"/>
    <lineage>
        <taxon>Bacteria</taxon>
        <taxon>Pseudomonadati</taxon>
        <taxon>Pseudomonadota</taxon>
        <taxon>Alphaproteobacteria</taxon>
        <taxon>Hyphomicrobiales</taxon>
        <taxon>Bartonellaceae</taxon>
        <taxon>Limoniibacter</taxon>
    </lineage>
</organism>
<dbReference type="SUPFAM" id="SSF55729">
    <property type="entry name" value="Acyl-CoA N-acyltransferases (Nat)"/>
    <property type="match status" value="1"/>
</dbReference>
<dbReference type="EMBL" id="BMZO01000009">
    <property type="protein sequence ID" value="GHC76813.1"/>
    <property type="molecule type" value="Genomic_DNA"/>
</dbReference>
<dbReference type="PROSITE" id="PS51186">
    <property type="entry name" value="GNAT"/>
    <property type="match status" value="1"/>
</dbReference>
<keyword evidence="2" id="KW-0012">Acyltransferase</keyword>
<evidence type="ECO:0000259" key="3">
    <source>
        <dbReference type="PROSITE" id="PS51186"/>
    </source>
</evidence>
<dbReference type="PANTHER" id="PTHR10545">
    <property type="entry name" value="DIAMINE N-ACETYLTRANSFERASE"/>
    <property type="match status" value="1"/>
</dbReference>
<dbReference type="Gene3D" id="3.40.630.30">
    <property type="match status" value="1"/>
</dbReference>
<reference evidence="4" key="2">
    <citation type="submission" date="2020-09" db="EMBL/GenBank/DDBJ databases">
        <authorList>
            <person name="Sun Q."/>
            <person name="Kim S."/>
        </authorList>
    </citation>
    <scope>NUCLEOTIDE SEQUENCE</scope>
    <source>
        <strain evidence="4">KCTC 42097</strain>
    </source>
</reference>
<feature type="domain" description="N-acetyltransferase" evidence="3">
    <location>
        <begin position="4"/>
        <end position="148"/>
    </location>
</feature>
<accession>A0A8J3GHT0</accession>
<dbReference type="InterPro" id="IPR051016">
    <property type="entry name" value="Diverse_Substrate_AcTransf"/>
</dbReference>
<dbReference type="PANTHER" id="PTHR10545:SF42">
    <property type="entry name" value="ACETYLTRANSFERASE"/>
    <property type="match status" value="1"/>
</dbReference>
<dbReference type="AlphaFoldDB" id="A0A8J3GHT0"/>
<evidence type="ECO:0000313" key="4">
    <source>
        <dbReference type="EMBL" id="GHC76813.1"/>
    </source>
</evidence>
<evidence type="ECO:0000313" key="5">
    <source>
        <dbReference type="Proteomes" id="UP000641137"/>
    </source>
</evidence>
<name>A0A8J3GHT0_9HYPH</name>
<gene>
    <name evidence="4" type="ORF">GCM10010136_27870</name>
</gene>
<dbReference type="InterPro" id="IPR000182">
    <property type="entry name" value="GNAT_dom"/>
</dbReference>
<sequence>MSDILIRPLEEKDHADWKRLWTNYLIFYKASVSEEVYATTWERLIGEGEFEPNGFLAFIDGRAVGLVHYIYHRSCWSLVNNCYLQDLFADASTRGKGVGSKLIKAVQDEAGKLGIKNVYWMTKEDNAVARSLYDKVATRTGFIEYDLL</sequence>
<evidence type="ECO:0000256" key="2">
    <source>
        <dbReference type="ARBA" id="ARBA00023315"/>
    </source>
</evidence>
<proteinExistence type="predicted"/>
<dbReference type="Proteomes" id="UP000641137">
    <property type="component" value="Unassembled WGS sequence"/>
</dbReference>
<protein>
    <submittedName>
        <fullName evidence="4">GCN5 family N-acetyltransferase</fullName>
    </submittedName>
</protein>
<evidence type="ECO:0000256" key="1">
    <source>
        <dbReference type="ARBA" id="ARBA00022679"/>
    </source>
</evidence>
<dbReference type="RefSeq" id="WP_189491345.1">
    <property type="nucleotide sequence ID" value="NZ_BMZO01000009.1"/>
</dbReference>
<dbReference type="CDD" id="cd04301">
    <property type="entry name" value="NAT_SF"/>
    <property type="match status" value="1"/>
</dbReference>
<keyword evidence="1" id="KW-0808">Transferase</keyword>
<keyword evidence="5" id="KW-1185">Reference proteome</keyword>
<comment type="caution">
    <text evidence="4">The sequence shown here is derived from an EMBL/GenBank/DDBJ whole genome shotgun (WGS) entry which is preliminary data.</text>
</comment>
<dbReference type="InterPro" id="IPR016181">
    <property type="entry name" value="Acyl_CoA_acyltransferase"/>
</dbReference>
<reference evidence="4" key="1">
    <citation type="journal article" date="2014" name="Int. J. Syst. Evol. Microbiol.">
        <title>Complete genome sequence of Corynebacterium casei LMG S-19264T (=DSM 44701T), isolated from a smear-ripened cheese.</title>
        <authorList>
            <consortium name="US DOE Joint Genome Institute (JGI-PGF)"/>
            <person name="Walter F."/>
            <person name="Albersmeier A."/>
            <person name="Kalinowski J."/>
            <person name="Ruckert C."/>
        </authorList>
    </citation>
    <scope>NUCLEOTIDE SEQUENCE</scope>
    <source>
        <strain evidence="4">KCTC 42097</strain>
    </source>
</reference>